<evidence type="ECO:0000256" key="6">
    <source>
        <dbReference type="ARBA" id="ARBA00023004"/>
    </source>
</evidence>
<dbReference type="SUPFAM" id="SSF56935">
    <property type="entry name" value="Porins"/>
    <property type="match status" value="1"/>
</dbReference>
<evidence type="ECO:0000256" key="7">
    <source>
        <dbReference type="ARBA" id="ARBA00023065"/>
    </source>
</evidence>
<evidence type="ECO:0000256" key="11">
    <source>
        <dbReference type="PROSITE-ProRule" id="PRU01360"/>
    </source>
</evidence>
<dbReference type="CDD" id="cd01347">
    <property type="entry name" value="ligand_gated_channel"/>
    <property type="match status" value="1"/>
</dbReference>
<comment type="subcellular location">
    <subcellularLocation>
        <location evidence="1 11">Cell outer membrane</location>
        <topology evidence="1 11">Multi-pass membrane protein</topology>
    </subcellularLocation>
</comment>
<evidence type="ECO:0000313" key="17">
    <source>
        <dbReference type="Proteomes" id="UP000234752"/>
    </source>
</evidence>
<gene>
    <name evidence="16" type="ORF">C0V82_18855</name>
</gene>
<evidence type="ECO:0000256" key="13">
    <source>
        <dbReference type="SAM" id="MobiDB-lite"/>
    </source>
</evidence>
<dbReference type="GO" id="GO:0009279">
    <property type="term" value="C:cell outer membrane"/>
    <property type="evidence" value="ECO:0007669"/>
    <property type="project" value="UniProtKB-SubCell"/>
</dbReference>
<dbReference type="OrthoDB" id="7192131at2"/>
<accession>A0A2K9NH81</accession>
<dbReference type="InterPro" id="IPR039426">
    <property type="entry name" value="TonB-dep_rcpt-like"/>
</dbReference>
<dbReference type="Proteomes" id="UP000234752">
    <property type="component" value="Chromosome eg_2"/>
</dbReference>
<dbReference type="InterPro" id="IPR036942">
    <property type="entry name" value="Beta-barrel_TonB_sf"/>
</dbReference>
<dbReference type="PROSITE" id="PS52016">
    <property type="entry name" value="TONB_DEPENDENT_REC_3"/>
    <property type="match status" value="1"/>
</dbReference>
<evidence type="ECO:0000256" key="3">
    <source>
        <dbReference type="ARBA" id="ARBA00022452"/>
    </source>
</evidence>
<evidence type="ECO:0000256" key="8">
    <source>
        <dbReference type="ARBA" id="ARBA00023077"/>
    </source>
</evidence>
<protein>
    <submittedName>
        <fullName evidence="16">TonB-dependent receptor</fullName>
    </submittedName>
</protein>
<keyword evidence="6" id="KW-0408">Iron</keyword>
<dbReference type="InterPro" id="IPR000531">
    <property type="entry name" value="Beta-barrel_TonB"/>
</dbReference>
<reference evidence="16 17" key="1">
    <citation type="submission" date="2017-12" db="EMBL/GenBank/DDBJ databases">
        <title>Genomes of bacteria within cyanobacterial aggregates.</title>
        <authorList>
            <person name="Cai H."/>
        </authorList>
    </citation>
    <scope>NUCLEOTIDE SEQUENCE [LARGE SCALE GENOMIC DNA]</scope>
    <source>
        <strain evidence="16 17">TH16</strain>
    </source>
</reference>
<keyword evidence="16" id="KW-0675">Receptor</keyword>
<evidence type="ECO:0000256" key="10">
    <source>
        <dbReference type="ARBA" id="ARBA00023237"/>
    </source>
</evidence>
<feature type="domain" description="TonB-dependent receptor-like beta-barrel" evidence="14">
    <location>
        <begin position="271"/>
        <end position="681"/>
    </location>
</feature>
<keyword evidence="3 11" id="KW-1134">Transmembrane beta strand</keyword>
<proteinExistence type="inferred from homology"/>
<dbReference type="InterPro" id="IPR012910">
    <property type="entry name" value="Plug_dom"/>
</dbReference>
<name>A0A2K9NH81_9PROT</name>
<keyword evidence="10 11" id="KW-0998">Cell outer membrane</keyword>
<organism evidence="16 17">
    <name type="scientific">Niveispirillum cyanobacteriorum</name>
    <dbReference type="NCBI Taxonomy" id="1612173"/>
    <lineage>
        <taxon>Bacteria</taxon>
        <taxon>Pseudomonadati</taxon>
        <taxon>Pseudomonadota</taxon>
        <taxon>Alphaproteobacteria</taxon>
        <taxon>Rhodospirillales</taxon>
        <taxon>Azospirillaceae</taxon>
        <taxon>Niveispirillum</taxon>
    </lineage>
</organism>
<keyword evidence="7" id="KW-0406">Ion transport</keyword>
<evidence type="ECO:0000256" key="4">
    <source>
        <dbReference type="ARBA" id="ARBA00022496"/>
    </source>
</evidence>
<keyword evidence="9 11" id="KW-0472">Membrane</keyword>
<dbReference type="KEGG" id="ncb:C0V82_18855"/>
<dbReference type="Pfam" id="PF00593">
    <property type="entry name" value="TonB_dep_Rec_b-barrel"/>
    <property type="match status" value="1"/>
</dbReference>
<evidence type="ECO:0000256" key="1">
    <source>
        <dbReference type="ARBA" id="ARBA00004571"/>
    </source>
</evidence>
<dbReference type="EMBL" id="CP025612">
    <property type="protein sequence ID" value="AUN32430.1"/>
    <property type="molecule type" value="Genomic_DNA"/>
</dbReference>
<feature type="region of interest" description="Disordered" evidence="13">
    <location>
        <begin position="203"/>
        <end position="222"/>
    </location>
</feature>
<dbReference type="GO" id="GO:0006826">
    <property type="term" value="P:iron ion transport"/>
    <property type="evidence" value="ECO:0007669"/>
    <property type="project" value="UniProtKB-KW"/>
</dbReference>
<keyword evidence="2 11" id="KW-0813">Transport</keyword>
<evidence type="ECO:0000256" key="5">
    <source>
        <dbReference type="ARBA" id="ARBA00022692"/>
    </source>
</evidence>
<dbReference type="AlphaFoldDB" id="A0A2K9NH81"/>
<dbReference type="PANTHER" id="PTHR32552">
    <property type="entry name" value="FERRICHROME IRON RECEPTOR-RELATED"/>
    <property type="match status" value="1"/>
</dbReference>
<comment type="similarity">
    <text evidence="11 12">Belongs to the TonB-dependent receptor family.</text>
</comment>
<evidence type="ECO:0000256" key="2">
    <source>
        <dbReference type="ARBA" id="ARBA00022448"/>
    </source>
</evidence>
<keyword evidence="5 11" id="KW-0812">Transmembrane</keyword>
<feature type="domain" description="TonB-dependent receptor plug" evidence="15">
    <location>
        <begin position="40"/>
        <end position="147"/>
    </location>
</feature>
<evidence type="ECO:0000256" key="9">
    <source>
        <dbReference type="ARBA" id="ARBA00023136"/>
    </source>
</evidence>
<evidence type="ECO:0000313" key="16">
    <source>
        <dbReference type="EMBL" id="AUN32430.1"/>
    </source>
</evidence>
<dbReference type="Gene3D" id="2.40.170.20">
    <property type="entry name" value="TonB-dependent receptor, beta-barrel domain"/>
    <property type="match status" value="1"/>
</dbReference>
<keyword evidence="4" id="KW-0410">Iron transport</keyword>
<dbReference type="PANTHER" id="PTHR32552:SF81">
    <property type="entry name" value="TONB-DEPENDENT OUTER MEMBRANE RECEPTOR"/>
    <property type="match status" value="1"/>
</dbReference>
<keyword evidence="17" id="KW-1185">Reference proteome</keyword>
<evidence type="ECO:0000259" key="15">
    <source>
        <dbReference type="Pfam" id="PF07715"/>
    </source>
</evidence>
<keyword evidence="8 12" id="KW-0798">TonB box</keyword>
<sequence length="721" mass="78833">MFGAAIVAMAPGLTVLAQTADNALQLDEIVVTAQRRAENLQETPLAVSAITGEGLESAGVKSVVDLSATVPSLQITNTGGGASQIFMRGIGSTNVTEVGDSAVAYHIDGIYIARATATGALFYDIDRVEVLRGPQGTLYGRNATAGAINVITKKPTQQLEGSAAVEFGNYDALTTSGVLNVPLHDTFAVRAGFQTTRHDGYQKSITQGPVAGNDKDSQDDKSARIQALWTPAENLSINLRADWLARGGNNGGDVAYPMETGDPRTILSRVNTYRDNTYWSAGTEVNYDLDFAQLTYLVGFNSAKDDRVGENPSTHAPNYFYGIDETWSHELRLGGETDSLKWVIGAYYFKEDNDVDFRIFLADNRYLSFIQPDVFASTKAVFSQATWSATDELRFTGGLRYTKDRKGRNGGTYFTNNAGAITSTVTLNVSDNTWDRVNWRAGVDYDLAESSMLYANVATGYKAGGYFDGVEPNDYKPETITSYELGVKNRLMDNRLQLNASAFYYDYRDFQISAIGTIAGQDATVTLNADKAEIYGLELETDYLLTEADRIDASVSWLHARYKKFLLPRGDAFSNNAANANIVRCYSANYAAAAPRPADFSGCHMARTPEWSINLGYQHEFAMADGASLTARAQTHYESSKYLEYHGFLENKQDDFTRTDLTLTYKPAEGAWTVMAFVRNLENDDVRTTSGPNATAGLASNGTGDFYAPPRTYGVRLGIDF</sequence>
<dbReference type="Pfam" id="PF07715">
    <property type="entry name" value="Plug"/>
    <property type="match status" value="1"/>
</dbReference>
<feature type="compositionally biased region" description="Basic and acidic residues" evidence="13">
    <location>
        <begin position="213"/>
        <end position="222"/>
    </location>
</feature>
<evidence type="ECO:0000256" key="12">
    <source>
        <dbReference type="RuleBase" id="RU003357"/>
    </source>
</evidence>
<evidence type="ECO:0000259" key="14">
    <source>
        <dbReference type="Pfam" id="PF00593"/>
    </source>
</evidence>